<dbReference type="PANTHER" id="PTHR43591:SF110">
    <property type="entry name" value="RHODANESE DOMAIN-CONTAINING PROTEIN"/>
    <property type="match status" value="1"/>
</dbReference>
<dbReference type="GO" id="GO:0008168">
    <property type="term" value="F:methyltransferase activity"/>
    <property type="evidence" value="ECO:0007669"/>
    <property type="project" value="UniProtKB-KW"/>
</dbReference>
<dbReference type="PANTHER" id="PTHR43591">
    <property type="entry name" value="METHYLTRANSFERASE"/>
    <property type="match status" value="1"/>
</dbReference>
<organism evidence="2 3">
    <name type="scientific">Aquirufa beregesia</name>
    <dbReference type="NCBI Taxonomy" id="2516556"/>
    <lineage>
        <taxon>Bacteria</taxon>
        <taxon>Pseudomonadati</taxon>
        <taxon>Bacteroidota</taxon>
        <taxon>Cytophagia</taxon>
        <taxon>Cytophagales</taxon>
        <taxon>Flectobacillaceae</taxon>
        <taxon>Aquirufa</taxon>
    </lineage>
</organism>
<dbReference type="SUPFAM" id="SSF53335">
    <property type="entry name" value="S-adenosyl-L-methionine-dependent methyltransferases"/>
    <property type="match status" value="1"/>
</dbReference>
<protein>
    <submittedName>
        <fullName evidence="2">Class I SAM-dependent methyltransferase</fullName>
    </submittedName>
</protein>
<keyword evidence="3" id="KW-1185">Reference proteome</keyword>
<dbReference type="CDD" id="cd02440">
    <property type="entry name" value="AdoMet_MTases"/>
    <property type="match status" value="1"/>
</dbReference>
<evidence type="ECO:0000259" key="1">
    <source>
        <dbReference type="Pfam" id="PF08241"/>
    </source>
</evidence>
<evidence type="ECO:0000313" key="3">
    <source>
        <dbReference type="Proteomes" id="UP001318301"/>
    </source>
</evidence>
<keyword evidence="2" id="KW-0489">Methyltransferase</keyword>
<dbReference type="InterPro" id="IPR029063">
    <property type="entry name" value="SAM-dependent_MTases_sf"/>
</dbReference>
<dbReference type="Gene3D" id="3.40.50.150">
    <property type="entry name" value="Vaccinia Virus protein VP39"/>
    <property type="match status" value="1"/>
</dbReference>
<dbReference type="Proteomes" id="UP001318301">
    <property type="component" value="Unassembled WGS sequence"/>
</dbReference>
<reference evidence="2 3" key="1">
    <citation type="submission" date="2019-02" db="EMBL/GenBank/DDBJ databases">
        <title>Genome of a new Bacteroidetes strain.</title>
        <authorList>
            <person name="Pitt A."/>
        </authorList>
    </citation>
    <scope>NUCLEOTIDE SEQUENCE [LARGE SCALE GENOMIC DNA]</scope>
    <source>
        <strain evidence="2 3">50C-KIRBA</strain>
    </source>
</reference>
<gene>
    <name evidence="2" type="ORF">EWU23_04795</name>
</gene>
<dbReference type="Pfam" id="PF08241">
    <property type="entry name" value="Methyltransf_11"/>
    <property type="match status" value="1"/>
</dbReference>
<dbReference type="GO" id="GO:0032259">
    <property type="term" value="P:methylation"/>
    <property type="evidence" value="ECO:0007669"/>
    <property type="project" value="UniProtKB-KW"/>
</dbReference>
<accession>A0ABX0ETV5</accession>
<proteinExistence type="predicted"/>
<dbReference type="InterPro" id="IPR013216">
    <property type="entry name" value="Methyltransf_11"/>
</dbReference>
<name>A0ABX0ETV5_9BACT</name>
<dbReference type="RefSeq" id="WP_166229423.1">
    <property type="nucleotide sequence ID" value="NZ_CBCSIJ010000004.1"/>
</dbReference>
<dbReference type="EMBL" id="SEWW01000002">
    <property type="protein sequence ID" value="NGZ43789.1"/>
    <property type="molecule type" value="Genomic_DNA"/>
</dbReference>
<feature type="domain" description="Methyltransferase type 11" evidence="1">
    <location>
        <begin position="52"/>
        <end position="145"/>
    </location>
</feature>
<comment type="caution">
    <text evidence="2">The sequence shown here is derived from an EMBL/GenBank/DDBJ whole genome shotgun (WGS) entry which is preliminary data.</text>
</comment>
<keyword evidence="2" id="KW-0808">Transferase</keyword>
<sequence length="250" mass="28696">MDQSPGVESEKNVHFAGKYFEEIEEISESDNYFVPVLKDLAKWVDLKNSTVLDVGCGTGLFMKHLLNEGCTQCYGVDGHTDFADLAIKRGYKEVKQIEDLNVNKIPFNDDTFDVVVCKDVFEHLLNPTHTVSEIKRVLKPGGVFLLHVPNHFPLSARIKFLFTNDIDTFSFFKNESRWTFPHIRFYEFNDTLNVLEKLNFSLVKDLSYHFGSIPFLSRFGFMKGLVKRLTNKYPNQFACGFTLLVRKGGV</sequence>
<evidence type="ECO:0000313" key="2">
    <source>
        <dbReference type="EMBL" id="NGZ43789.1"/>
    </source>
</evidence>